<organism evidence="1 2">
    <name type="scientific">Candidatus Endonucleibacter bathymodioli</name>
    <dbReference type="NCBI Taxonomy" id="539814"/>
    <lineage>
        <taxon>Bacteria</taxon>
        <taxon>Pseudomonadati</taxon>
        <taxon>Pseudomonadota</taxon>
        <taxon>Gammaproteobacteria</taxon>
        <taxon>Oceanospirillales</taxon>
        <taxon>Endozoicomonadaceae</taxon>
        <taxon>Candidatus Endonucleibacter</taxon>
    </lineage>
</organism>
<keyword evidence="2" id="KW-1185">Reference proteome</keyword>
<dbReference type="EMBL" id="JASXSV010000010">
    <property type="protein sequence ID" value="MDP0589162.1"/>
    <property type="molecule type" value="Genomic_DNA"/>
</dbReference>
<gene>
    <name evidence="1" type="ORF">QS748_08190</name>
</gene>
<protein>
    <submittedName>
        <fullName evidence="1">Uncharacterized protein</fullName>
    </submittedName>
</protein>
<reference evidence="1 2" key="1">
    <citation type="journal article" date="2023" name="bioRxiv">
        <title>An intranuclear bacterial parasite of deep-sea mussels expresses apoptosis inhibitors acquired from its host.</title>
        <authorList>
            <person name="Gonzalez Porras M.A."/>
            <person name="Assie A."/>
            <person name="Tietjen M."/>
            <person name="Violette M."/>
            <person name="Kleiner M."/>
            <person name="Gruber-Vodicka H."/>
            <person name="Dubilier N."/>
            <person name="Leisch N."/>
        </authorList>
    </citation>
    <scope>NUCLEOTIDE SEQUENCE [LARGE SCALE GENOMIC DNA]</scope>
    <source>
        <strain evidence="1">IAP13</strain>
    </source>
</reference>
<evidence type="ECO:0000313" key="2">
    <source>
        <dbReference type="Proteomes" id="UP001178148"/>
    </source>
</evidence>
<dbReference type="AlphaFoldDB" id="A0AA90NU88"/>
<proteinExistence type="predicted"/>
<evidence type="ECO:0000313" key="1">
    <source>
        <dbReference type="EMBL" id="MDP0589162.1"/>
    </source>
</evidence>
<sequence length="65" mass="7342">MRNCCPQFTALTFATYKRHYGLARTRFMDIAKNVTTYGLAIIAANIRKGTKFLVLHVIPKTCYAG</sequence>
<name>A0AA90NU88_9GAMM</name>
<accession>A0AA90NU88</accession>
<comment type="caution">
    <text evidence="1">The sequence shown here is derived from an EMBL/GenBank/DDBJ whole genome shotgun (WGS) entry which is preliminary data.</text>
</comment>
<dbReference type="Proteomes" id="UP001178148">
    <property type="component" value="Unassembled WGS sequence"/>
</dbReference>